<evidence type="ECO:0000313" key="2">
    <source>
        <dbReference type="Proteomes" id="UP000465112"/>
    </source>
</evidence>
<dbReference type="EMBL" id="VHII01000018">
    <property type="protein sequence ID" value="KAF1376546.1"/>
    <property type="molecule type" value="Genomic_DNA"/>
</dbReference>
<reference evidence="1 2" key="1">
    <citation type="submission" date="2019-06" db="EMBL/GenBank/DDBJ databases">
        <title>A chromosome-scale genome assembly of the European perch, Perca fluviatilis.</title>
        <authorList>
            <person name="Roques C."/>
            <person name="Zahm M."/>
            <person name="Cabau C."/>
            <person name="Klopp C."/>
            <person name="Bouchez O."/>
            <person name="Donnadieu C."/>
            <person name="Kuhl H."/>
            <person name="Gislard M."/>
            <person name="Guendouz S."/>
            <person name="Journot L."/>
            <person name="Haffray P."/>
            <person name="Bestin A."/>
            <person name="Morvezen R."/>
            <person name="Feron R."/>
            <person name="Wen M."/>
            <person name="Jouanno E."/>
            <person name="Herpin A."/>
            <person name="Schartl M."/>
            <person name="Postlethwait J."/>
            <person name="Schaerlinger B."/>
            <person name="Chardard D."/>
            <person name="Lecocq T."/>
            <person name="Poncet C."/>
            <person name="Jaffrelo L."/>
            <person name="Lampietro C."/>
            <person name="Guiguen Y."/>
        </authorList>
    </citation>
    <scope>NUCLEOTIDE SEQUENCE [LARGE SCALE GENOMIC DNA]</scope>
    <source>
        <tissue evidence="1">Blood</tissue>
    </source>
</reference>
<organism evidence="1 2">
    <name type="scientific">Perca fluviatilis</name>
    <name type="common">European perch</name>
    <dbReference type="NCBI Taxonomy" id="8168"/>
    <lineage>
        <taxon>Eukaryota</taxon>
        <taxon>Metazoa</taxon>
        <taxon>Chordata</taxon>
        <taxon>Craniata</taxon>
        <taxon>Vertebrata</taxon>
        <taxon>Euteleostomi</taxon>
        <taxon>Actinopterygii</taxon>
        <taxon>Neopterygii</taxon>
        <taxon>Teleostei</taxon>
        <taxon>Neoteleostei</taxon>
        <taxon>Acanthomorphata</taxon>
        <taxon>Eupercaria</taxon>
        <taxon>Perciformes</taxon>
        <taxon>Percoidei</taxon>
        <taxon>Percidae</taxon>
        <taxon>Percinae</taxon>
        <taxon>Perca</taxon>
    </lineage>
</organism>
<dbReference type="AlphaFoldDB" id="A0A6A5E2E7"/>
<sequence length="81" mass="9032">MSLYSLVLKLGLGLKIMVFPAEVSRPVTEPEIRDSVTACKQQGELCGDHTALDYEQISEVKEIWELVSCWDESNLNTVCDG</sequence>
<gene>
    <name evidence="1" type="ORF">PFLUV_G00212600</name>
</gene>
<evidence type="ECO:0000313" key="1">
    <source>
        <dbReference type="EMBL" id="KAF1376546.1"/>
    </source>
</evidence>
<proteinExistence type="predicted"/>
<name>A0A6A5E2E7_PERFL</name>
<comment type="caution">
    <text evidence="1">The sequence shown here is derived from an EMBL/GenBank/DDBJ whole genome shotgun (WGS) entry which is preliminary data.</text>
</comment>
<accession>A0A6A5E2E7</accession>
<protein>
    <submittedName>
        <fullName evidence="1">Uncharacterized protein</fullName>
    </submittedName>
</protein>
<dbReference type="Proteomes" id="UP000465112">
    <property type="component" value="Unassembled WGS sequence"/>
</dbReference>
<keyword evidence="2" id="KW-1185">Reference proteome</keyword>